<evidence type="ECO:0000256" key="1">
    <source>
        <dbReference type="SAM" id="MobiDB-lite"/>
    </source>
</evidence>
<sequence>MEILPTPLDLAEAEGPKHHDPDLAGGQGWEHHGPDLIFVHGSSTDCSLADQIIRLIDDAHDHDQRIPSFRFLWPPDQAGSVLSELLLKLDRIGLRNAARFEYDYQSHIAFLDMSEAGETRGHSVAGWEVNTVLNTESQRAVLNIDNAAIREQAKRIICFNTASIHLEGKLYKIPDGSFGSIHEKASFVFEVS</sequence>
<reference evidence="2" key="1">
    <citation type="journal article" date="2023" name="Mol. Phylogenet. Evol.">
        <title>Genome-scale phylogeny and comparative genomics of the fungal order Sordariales.</title>
        <authorList>
            <person name="Hensen N."/>
            <person name="Bonometti L."/>
            <person name="Westerberg I."/>
            <person name="Brannstrom I.O."/>
            <person name="Guillou S."/>
            <person name="Cros-Aarteil S."/>
            <person name="Calhoun S."/>
            <person name="Haridas S."/>
            <person name="Kuo A."/>
            <person name="Mondo S."/>
            <person name="Pangilinan J."/>
            <person name="Riley R."/>
            <person name="LaButti K."/>
            <person name="Andreopoulos B."/>
            <person name="Lipzen A."/>
            <person name="Chen C."/>
            <person name="Yan M."/>
            <person name="Daum C."/>
            <person name="Ng V."/>
            <person name="Clum A."/>
            <person name="Steindorff A."/>
            <person name="Ohm R.A."/>
            <person name="Martin F."/>
            <person name="Silar P."/>
            <person name="Natvig D.O."/>
            <person name="Lalanne C."/>
            <person name="Gautier V."/>
            <person name="Ament-Velasquez S.L."/>
            <person name="Kruys A."/>
            <person name="Hutchinson M.I."/>
            <person name="Powell A.J."/>
            <person name="Barry K."/>
            <person name="Miller A.N."/>
            <person name="Grigoriev I.V."/>
            <person name="Debuchy R."/>
            <person name="Gladieux P."/>
            <person name="Hiltunen Thoren M."/>
            <person name="Johannesson H."/>
        </authorList>
    </citation>
    <scope>NUCLEOTIDE SEQUENCE</scope>
    <source>
        <strain evidence="2">CBS 955.72</strain>
    </source>
</reference>
<proteinExistence type="predicted"/>
<organism evidence="2 3">
    <name type="scientific">Lasiosphaeria hispida</name>
    <dbReference type="NCBI Taxonomy" id="260671"/>
    <lineage>
        <taxon>Eukaryota</taxon>
        <taxon>Fungi</taxon>
        <taxon>Dikarya</taxon>
        <taxon>Ascomycota</taxon>
        <taxon>Pezizomycotina</taxon>
        <taxon>Sordariomycetes</taxon>
        <taxon>Sordariomycetidae</taxon>
        <taxon>Sordariales</taxon>
        <taxon>Lasiosphaeriaceae</taxon>
        <taxon>Lasiosphaeria</taxon>
    </lineage>
</organism>
<reference evidence="2" key="2">
    <citation type="submission" date="2023-06" db="EMBL/GenBank/DDBJ databases">
        <authorList>
            <consortium name="Lawrence Berkeley National Laboratory"/>
            <person name="Haridas S."/>
            <person name="Hensen N."/>
            <person name="Bonometti L."/>
            <person name="Westerberg I."/>
            <person name="Brannstrom I.O."/>
            <person name="Guillou S."/>
            <person name="Cros-Aarteil S."/>
            <person name="Calhoun S."/>
            <person name="Kuo A."/>
            <person name="Mondo S."/>
            <person name="Pangilinan J."/>
            <person name="Riley R."/>
            <person name="Labutti K."/>
            <person name="Andreopoulos B."/>
            <person name="Lipzen A."/>
            <person name="Chen C."/>
            <person name="Yanf M."/>
            <person name="Daum C."/>
            <person name="Ng V."/>
            <person name="Clum A."/>
            <person name="Steindorff A."/>
            <person name="Ohm R."/>
            <person name="Martin F."/>
            <person name="Silar P."/>
            <person name="Natvig D."/>
            <person name="Lalanne C."/>
            <person name="Gautier V."/>
            <person name="Ament-Velasquez S.L."/>
            <person name="Kruys A."/>
            <person name="Hutchinson M.I."/>
            <person name="Powell A.J."/>
            <person name="Barry K."/>
            <person name="Miller A.N."/>
            <person name="Grigoriev I.V."/>
            <person name="Debuchy R."/>
            <person name="Gladieux P."/>
            <person name="Thoren M.H."/>
            <person name="Johannesson H."/>
        </authorList>
    </citation>
    <scope>NUCLEOTIDE SEQUENCE</scope>
    <source>
        <strain evidence="2">CBS 955.72</strain>
    </source>
</reference>
<comment type="caution">
    <text evidence="2">The sequence shown here is derived from an EMBL/GenBank/DDBJ whole genome shotgun (WGS) entry which is preliminary data.</text>
</comment>
<evidence type="ECO:0000313" key="3">
    <source>
        <dbReference type="Proteomes" id="UP001275084"/>
    </source>
</evidence>
<accession>A0AAJ0HVZ2</accession>
<feature type="region of interest" description="Disordered" evidence="1">
    <location>
        <begin position="1"/>
        <end position="26"/>
    </location>
</feature>
<protein>
    <submittedName>
        <fullName evidence="2">Uncharacterized protein</fullName>
    </submittedName>
</protein>
<gene>
    <name evidence="2" type="ORF">B0T25DRAFT_562686</name>
</gene>
<dbReference type="Proteomes" id="UP001275084">
    <property type="component" value="Unassembled WGS sequence"/>
</dbReference>
<keyword evidence="3" id="KW-1185">Reference proteome</keyword>
<dbReference type="AlphaFoldDB" id="A0AAJ0HVZ2"/>
<dbReference type="EMBL" id="JAUIQD010000001">
    <property type="protein sequence ID" value="KAK3363702.1"/>
    <property type="molecule type" value="Genomic_DNA"/>
</dbReference>
<evidence type="ECO:0000313" key="2">
    <source>
        <dbReference type="EMBL" id="KAK3363702.1"/>
    </source>
</evidence>
<name>A0AAJ0HVZ2_9PEZI</name>